<dbReference type="Proteomes" id="UP001276300">
    <property type="component" value="Unassembled WGS sequence"/>
</dbReference>
<dbReference type="EMBL" id="JAUEQX010000008">
    <property type="protein sequence ID" value="MDW3777354.1"/>
    <property type="molecule type" value="Genomic_DNA"/>
</dbReference>
<geneLocation type="plasmid" evidence="1">
    <name>pKLU-NDM1</name>
</geneLocation>
<organism evidence="1 3">
    <name type="scientific">Kluyvera cryocrescens</name>
    <name type="common">Kluyvera citrophila</name>
    <dbReference type="NCBI Taxonomy" id="580"/>
    <lineage>
        <taxon>Bacteria</taxon>
        <taxon>Pseudomonadati</taxon>
        <taxon>Pseudomonadota</taxon>
        <taxon>Gammaproteobacteria</taxon>
        <taxon>Enterobacterales</taxon>
        <taxon>Enterobacteriaceae</taxon>
        <taxon>Kluyvera</taxon>
    </lineage>
</organism>
<name>A0AAW9BZE0_KLUCR</name>
<proteinExistence type="predicted"/>
<accession>A0AAW9BZE0</accession>
<dbReference type="EMBL" id="JAUEQX010000003">
    <property type="protein sequence ID" value="MDW3775481.1"/>
    <property type="molecule type" value="Genomic_DNA"/>
</dbReference>
<gene>
    <name evidence="1" type="ORF">QWU01_01430</name>
    <name evidence="2" type="ORF">QWU01_11055</name>
</gene>
<dbReference type="RefSeq" id="WP_318242172.1">
    <property type="nucleotide sequence ID" value="NZ_JAUEQX010000003.1"/>
</dbReference>
<evidence type="ECO:0000313" key="2">
    <source>
        <dbReference type="EMBL" id="MDW3777354.1"/>
    </source>
</evidence>
<keyword evidence="1" id="KW-0614">Plasmid</keyword>
<dbReference type="AlphaFoldDB" id="A0AAW9BZE0"/>
<reference evidence="1" key="1">
    <citation type="journal article" date="2023" name="J Glob Antimicrob Resist">
        <title>Emergence of NDM-1 and KPC-3 carbapenemases in Kluyvera cryocrescens: Investigating genetic heterogeneity and acquisition routes of blaNDM-1 in Enterobacterales species in Portugal.</title>
        <authorList>
            <person name="Loiodice M."/>
            <person name="Ribeiro M."/>
            <person name="Peixe L."/>
            <person name="Novais A."/>
        </authorList>
    </citation>
    <scope>NUCLEOTIDE SEQUENCE</scope>
    <source>
        <strain evidence="1">K629</strain>
        <plasmid evidence="1">pKLU-NDM1</plasmid>
    </source>
</reference>
<protein>
    <submittedName>
        <fullName evidence="1">Uncharacterized protein</fullName>
    </submittedName>
</protein>
<evidence type="ECO:0000313" key="3">
    <source>
        <dbReference type="Proteomes" id="UP001276300"/>
    </source>
</evidence>
<evidence type="ECO:0000313" key="1">
    <source>
        <dbReference type="EMBL" id="MDW3775481.1"/>
    </source>
</evidence>
<sequence length="207" mass="23633">MGLGSLFGLTKNEFVIGGVKTKLPETDDETMDLAELLARQLGSKLPTEQDVYWFVIEFYDRASAFNHSARAVLSNLPFRLFEMEYEGRRSEISYVGRKNPGVTYLLEEVAPSFKKAVSHLGAGPEQVIVAIVYLVFCTAQAEMIKNLRVKYAVHYHNNCISSGSFNNAEKWGSRDFPSKNDKVLWRPRRLWPPEGYYFFRDPYLGSV</sequence>
<comment type="caution">
    <text evidence="1">The sequence shown here is derived from an EMBL/GenBank/DDBJ whole genome shotgun (WGS) entry which is preliminary data.</text>
</comment>